<keyword evidence="6 7" id="KW-0066">ATP synthesis</keyword>
<comment type="similarity">
    <text evidence="1 7">Belongs to the V-ATPase E subunit family.</text>
</comment>
<dbReference type="GO" id="GO:0042777">
    <property type="term" value="P:proton motive force-driven plasma membrane ATP synthesis"/>
    <property type="evidence" value="ECO:0007669"/>
    <property type="project" value="UniProtKB-UniRule"/>
</dbReference>
<dbReference type="InterPro" id="IPR038495">
    <property type="entry name" value="ATPase_E_C"/>
</dbReference>
<dbReference type="EMBL" id="JAIOUQ010000003">
    <property type="protein sequence ID" value="MBZ2164724.1"/>
    <property type="molecule type" value="Genomic_DNA"/>
</dbReference>
<sequence length="207" mass="23015">MSSGTEKIVSSIMSDAQFKADSILEKAEKESTSILGEGEKIAIIEKEKILEDGKKQSTMRYQQIISEAKMNSRRMELEAREEIIEKSFKKAEEKLAEIASSTSEEYKVSLKNIITEAALEIGGGDLIILLKQEDVAKIKDSISSMENEVKEKTGTETKLEIGDNINTIGGAIVKTINGDIEVNNTIEARMLRFKKSLRSEVAHVLFK</sequence>
<evidence type="ECO:0000256" key="2">
    <source>
        <dbReference type="ARBA" id="ARBA00022448"/>
    </source>
</evidence>
<evidence type="ECO:0000256" key="6">
    <source>
        <dbReference type="ARBA" id="ARBA00023310"/>
    </source>
</evidence>
<dbReference type="Gene3D" id="1.20.5.620">
    <property type="entry name" value="F1F0 ATP synthase subunit B, membrane domain"/>
    <property type="match status" value="1"/>
</dbReference>
<protein>
    <recommendedName>
        <fullName evidence="7">A-type ATP synthase subunit E</fullName>
    </recommendedName>
</protein>
<proteinExistence type="inferred from homology"/>
<keyword evidence="3 7" id="KW-0375">Hydrogen ion transport</keyword>
<evidence type="ECO:0000313" key="9">
    <source>
        <dbReference type="Proteomes" id="UP000825933"/>
    </source>
</evidence>
<gene>
    <name evidence="7" type="primary">atpE</name>
    <name evidence="8" type="ORF">K8N75_01480</name>
</gene>
<dbReference type="GO" id="GO:0046961">
    <property type="term" value="F:proton-transporting ATPase activity, rotational mechanism"/>
    <property type="evidence" value="ECO:0007669"/>
    <property type="project" value="InterPro"/>
</dbReference>
<reference evidence="9" key="1">
    <citation type="journal article" date="2022" name="Microbiol. Resour. Announc.">
        <title>Draft Genome Sequence of a Methanogenic Archaeon from West Spitsbergen Permafrost.</title>
        <authorList>
            <person name="Trubitsyn V."/>
            <person name="Rivkina E."/>
            <person name="Shcherbakova V."/>
        </authorList>
    </citation>
    <scope>NUCLEOTIDE SEQUENCE [LARGE SCALE GENOMIC DNA]</scope>
    <source>
        <strain evidence="9">VT</strain>
    </source>
</reference>
<dbReference type="AlphaFoldDB" id="A0A8T5UM24"/>
<dbReference type="Pfam" id="PF01991">
    <property type="entry name" value="vATP-synt_E"/>
    <property type="match status" value="1"/>
</dbReference>
<dbReference type="GO" id="GO:0033178">
    <property type="term" value="C:proton-transporting two-sector ATPase complex, catalytic domain"/>
    <property type="evidence" value="ECO:0007669"/>
    <property type="project" value="InterPro"/>
</dbReference>
<comment type="subcellular location">
    <subcellularLocation>
        <location evidence="7">Cell membrane</location>
        <topology evidence="7">Peripheral membrane protein</topology>
    </subcellularLocation>
</comment>
<evidence type="ECO:0000256" key="5">
    <source>
        <dbReference type="ARBA" id="ARBA00023136"/>
    </source>
</evidence>
<keyword evidence="9" id="KW-1185">Reference proteome</keyword>
<accession>A0A8T5UM24</accession>
<dbReference type="Gene3D" id="3.30.2320.30">
    <property type="entry name" value="ATP synthase, E subunit, C-terminal"/>
    <property type="match status" value="1"/>
</dbReference>
<dbReference type="GO" id="GO:0046933">
    <property type="term" value="F:proton-transporting ATP synthase activity, rotational mechanism"/>
    <property type="evidence" value="ECO:0007669"/>
    <property type="project" value="UniProtKB-UniRule"/>
</dbReference>
<dbReference type="Proteomes" id="UP000825933">
    <property type="component" value="Unassembled WGS sequence"/>
</dbReference>
<comment type="subunit">
    <text evidence="7">Has multiple subunits with at least A(3), B(3), C, D, E, F, H, I and proteolipid K(x).</text>
</comment>
<evidence type="ECO:0000256" key="3">
    <source>
        <dbReference type="ARBA" id="ARBA00022781"/>
    </source>
</evidence>
<dbReference type="HAMAP" id="MF_00311">
    <property type="entry name" value="ATP_synth_E_arch"/>
    <property type="match status" value="1"/>
</dbReference>
<dbReference type="PANTHER" id="PTHR45715">
    <property type="entry name" value="ATPASE H+-TRANSPORTING V1 SUBUNIT E1A-RELATED"/>
    <property type="match status" value="1"/>
</dbReference>
<dbReference type="RefSeq" id="WP_223790401.1">
    <property type="nucleotide sequence ID" value="NZ_JAIOUQ010000003.1"/>
</dbReference>
<evidence type="ECO:0000256" key="1">
    <source>
        <dbReference type="ARBA" id="ARBA00005901"/>
    </source>
</evidence>
<dbReference type="InterPro" id="IPR002842">
    <property type="entry name" value="ATPase_V1_Esu"/>
</dbReference>
<comment type="caution">
    <text evidence="8">The sequence shown here is derived from an EMBL/GenBank/DDBJ whole genome shotgun (WGS) entry which is preliminary data.</text>
</comment>
<evidence type="ECO:0000313" key="8">
    <source>
        <dbReference type="EMBL" id="MBZ2164724.1"/>
    </source>
</evidence>
<evidence type="ECO:0000256" key="4">
    <source>
        <dbReference type="ARBA" id="ARBA00023065"/>
    </source>
</evidence>
<organism evidence="8 9">
    <name type="scientific">Methanobacterium spitsbergense</name>
    <dbReference type="NCBI Taxonomy" id="2874285"/>
    <lineage>
        <taxon>Archaea</taxon>
        <taxon>Methanobacteriati</taxon>
        <taxon>Methanobacteriota</taxon>
        <taxon>Methanomada group</taxon>
        <taxon>Methanobacteria</taxon>
        <taxon>Methanobacteriales</taxon>
        <taxon>Methanobacteriaceae</taxon>
        <taxon>Methanobacterium</taxon>
    </lineage>
</organism>
<name>A0A8T5UM24_9EURY</name>
<keyword evidence="4 7" id="KW-0406">Ion transport</keyword>
<dbReference type="SUPFAM" id="SSF81573">
    <property type="entry name" value="F1F0 ATP synthase subunit B, membrane domain"/>
    <property type="match status" value="1"/>
</dbReference>
<keyword evidence="7" id="KW-1003">Cell membrane</keyword>
<dbReference type="GO" id="GO:0005886">
    <property type="term" value="C:plasma membrane"/>
    <property type="evidence" value="ECO:0007669"/>
    <property type="project" value="UniProtKB-SubCell"/>
</dbReference>
<keyword evidence="5 7" id="KW-0472">Membrane</keyword>
<comment type="function">
    <text evidence="7">Component of the A-type ATP synthase that produces ATP from ADP in the presence of a proton gradient across the membrane.</text>
</comment>
<dbReference type="SUPFAM" id="SSF160527">
    <property type="entry name" value="V-type ATPase subunit E-like"/>
    <property type="match status" value="1"/>
</dbReference>
<keyword evidence="2 7" id="KW-0813">Transport</keyword>
<dbReference type="GO" id="GO:0005524">
    <property type="term" value="F:ATP binding"/>
    <property type="evidence" value="ECO:0007669"/>
    <property type="project" value="UniProtKB-UniRule"/>
</dbReference>
<evidence type="ECO:0000256" key="7">
    <source>
        <dbReference type="HAMAP-Rule" id="MF_00311"/>
    </source>
</evidence>
<dbReference type="InterPro" id="IPR028987">
    <property type="entry name" value="ATP_synth_B-like_membr_sf"/>
</dbReference>